<reference evidence="9" key="1">
    <citation type="journal article" date="2019" name="Int. J. Syst. Evol. Microbiol.">
        <title>The Global Catalogue of Microorganisms (GCM) 10K type strain sequencing project: providing services to taxonomists for standard genome sequencing and annotation.</title>
        <authorList>
            <consortium name="The Broad Institute Genomics Platform"/>
            <consortium name="The Broad Institute Genome Sequencing Center for Infectious Disease"/>
            <person name="Wu L."/>
            <person name="Ma J."/>
        </authorList>
    </citation>
    <scope>NUCLEOTIDE SEQUENCE [LARGE SCALE GENOMIC DNA]</scope>
    <source>
        <strain evidence="9">KCTC 42644</strain>
    </source>
</reference>
<evidence type="ECO:0000256" key="2">
    <source>
        <dbReference type="ARBA" id="ARBA00022475"/>
    </source>
</evidence>
<evidence type="ECO:0000313" key="9">
    <source>
        <dbReference type="Proteomes" id="UP001595615"/>
    </source>
</evidence>
<protein>
    <submittedName>
        <fullName evidence="8">Prepilin peptidase</fullName>
    </submittedName>
</protein>
<feature type="transmembrane region" description="Helical" evidence="6">
    <location>
        <begin position="132"/>
        <end position="152"/>
    </location>
</feature>
<dbReference type="InterPro" id="IPR052218">
    <property type="entry name" value="Preflagellin_Peptidase"/>
</dbReference>
<evidence type="ECO:0000256" key="3">
    <source>
        <dbReference type="ARBA" id="ARBA00022692"/>
    </source>
</evidence>
<keyword evidence="5 6" id="KW-0472">Membrane</keyword>
<keyword evidence="4 6" id="KW-1133">Transmembrane helix</keyword>
<evidence type="ECO:0000256" key="1">
    <source>
        <dbReference type="ARBA" id="ARBA00004651"/>
    </source>
</evidence>
<feature type="transmembrane region" description="Helical" evidence="6">
    <location>
        <begin position="99"/>
        <end position="120"/>
    </location>
</feature>
<dbReference type="PANTHER" id="PTHR36506">
    <property type="entry name" value="PREFLAGELLIN PEPTIDASE"/>
    <property type="match status" value="1"/>
</dbReference>
<feature type="transmembrane region" description="Helical" evidence="6">
    <location>
        <begin position="57"/>
        <end position="79"/>
    </location>
</feature>
<dbReference type="RefSeq" id="WP_380857937.1">
    <property type="nucleotide sequence ID" value="NZ_JBHRXV010000004.1"/>
</dbReference>
<keyword evidence="3 6" id="KW-0812">Transmembrane</keyword>
<dbReference type="Pfam" id="PF01478">
    <property type="entry name" value="Peptidase_A24"/>
    <property type="match status" value="1"/>
</dbReference>
<feature type="domain" description="Prepilin type IV endopeptidase peptidase" evidence="7">
    <location>
        <begin position="13"/>
        <end position="116"/>
    </location>
</feature>
<dbReference type="PANTHER" id="PTHR36506:SF1">
    <property type="entry name" value="PREFLAGELLIN PEPTIDASE"/>
    <property type="match status" value="1"/>
</dbReference>
<evidence type="ECO:0000313" key="8">
    <source>
        <dbReference type="EMBL" id="MFC3711962.1"/>
    </source>
</evidence>
<comment type="subcellular location">
    <subcellularLocation>
        <location evidence="1">Cell membrane</location>
        <topology evidence="1">Multi-pass membrane protein</topology>
    </subcellularLocation>
</comment>
<evidence type="ECO:0000256" key="4">
    <source>
        <dbReference type="ARBA" id="ARBA00022989"/>
    </source>
</evidence>
<evidence type="ECO:0000256" key="5">
    <source>
        <dbReference type="ARBA" id="ARBA00023136"/>
    </source>
</evidence>
<organism evidence="8 9">
    <name type="scientific">Sphingoaurantiacus capsulatus</name>
    <dbReference type="NCBI Taxonomy" id="1771310"/>
    <lineage>
        <taxon>Bacteria</taxon>
        <taxon>Pseudomonadati</taxon>
        <taxon>Pseudomonadota</taxon>
        <taxon>Alphaproteobacteria</taxon>
        <taxon>Sphingomonadales</taxon>
        <taxon>Sphingosinicellaceae</taxon>
        <taxon>Sphingoaurantiacus</taxon>
    </lineage>
</organism>
<keyword evidence="9" id="KW-1185">Reference proteome</keyword>
<gene>
    <name evidence="8" type="ORF">ACFOMD_05235</name>
</gene>
<dbReference type="Gene3D" id="1.20.120.1220">
    <property type="match status" value="1"/>
</dbReference>
<evidence type="ECO:0000259" key="7">
    <source>
        <dbReference type="Pfam" id="PF01478"/>
    </source>
</evidence>
<keyword evidence="2" id="KW-1003">Cell membrane</keyword>
<accession>A0ABV7X9J9</accession>
<comment type="caution">
    <text evidence="8">The sequence shown here is derived from an EMBL/GenBank/DDBJ whole genome shotgun (WGS) entry which is preliminary data.</text>
</comment>
<evidence type="ECO:0000256" key="6">
    <source>
        <dbReference type="SAM" id="Phobius"/>
    </source>
</evidence>
<dbReference type="EMBL" id="JBHRXV010000004">
    <property type="protein sequence ID" value="MFC3711962.1"/>
    <property type="molecule type" value="Genomic_DNA"/>
</dbReference>
<sequence length="157" mass="16701">MVDWVSWGSLATLALLLIVAAVGDVRRFTIPNWLCLAVALLSLPYWWASGAAFWPGFLWQAGFAVAVFAGLAALFAIGVMGGGDVKLLAALALWFPPRAYLELMMLVAVAGGLLTLALLVRHRVARAEGRPEIPYGLAIAAGAFLILAEPLVKQFPA</sequence>
<dbReference type="Proteomes" id="UP001595615">
    <property type="component" value="Unassembled WGS sequence"/>
</dbReference>
<name>A0ABV7X9J9_9SPHN</name>
<feature type="transmembrane region" description="Helical" evidence="6">
    <location>
        <begin position="30"/>
        <end position="48"/>
    </location>
</feature>
<dbReference type="InterPro" id="IPR000045">
    <property type="entry name" value="Prepilin_IV_endopep_pep"/>
</dbReference>
<proteinExistence type="predicted"/>